<feature type="domain" description="CAAX prenyl protease 2/Lysostaphin resistance protein A-like" evidence="2">
    <location>
        <begin position="168"/>
        <end position="259"/>
    </location>
</feature>
<accession>A0ABS4RKG5</accession>
<feature type="transmembrane region" description="Helical" evidence="1">
    <location>
        <begin position="165"/>
        <end position="183"/>
    </location>
</feature>
<feature type="transmembrane region" description="Helical" evidence="1">
    <location>
        <begin position="251"/>
        <end position="270"/>
    </location>
</feature>
<keyword evidence="3" id="KW-0645">Protease</keyword>
<dbReference type="GO" id="GO:0006508">
    <property type="term" value="P:proteolysis"/>
    <property type="evidence" value="ECO:0007669"/>
    <property type="project" value="UniProtKB-KW"/>
</dbReference>
<proteinExistence type="predicted"/>
<evidence type="ECO:0000313" key="3">
    <source>
        <dbReference type="EMBL" id="MBP2242282.1"/>
    </source>
</evidence>
<feature type="transmembrane region" description="Helical" evidence="1">
    <location>
        <begin position="141"/>
        <end position="159"/>
    </location>
</feature>
<dbReference type="EMBL" id="JAGIKZ010000018">
    <property type="protein sequence ID" value="MBP2242282.1"/>
    <property type="molecule type" value="Genomic_DNA"/>
</dbReference>
<evidence type="ECO:0000313" key="4">
    <source>
        <dbReference type="Proteomes" id="UP001519293"/>
    </source>
</evidence>
<keyword evidence="3" id="KW-0378">Hydrolase</keyword>
<organism evidence="3 4">
    <name type="scientific">Cytobacillus eiseniae</name>
    <dbReference type="NCBI Taxonomy" id="762947"/>
    <lineage>
        <taxon>Bacteria</taxon>
        <taxon>Bacillati</taxon>
        <taxon>Bacillota</taxon>
        <taxon>Bacilli</taxon>
        <taxon>Bacillales</taxon>
        <taxon>Bacillaceae</taxon>
        <taxon>Cytobacillus</taxon>
    </lineage>
</organism>
<feature type="transmembrane region" description="Helical" evidence="1">
    <location>
        <begin position="219"/>
        <end position="239"/>
    </location>
</feature>
<dbReference type="Proteomes" id="UP001519293">
    <property type="component" value="Unassembled WGS sequence"/>
</dbReference>
<keyword evidence="1" id="KW-0472">Membrane</keyword>
<protein>
    <submittedName>
        <fullName evidence="3">Membrane protease YdiL (CAAX protease family)</fullName>
    </submittedName>
</protein>
<feature type="transmembrane region" description="Helical" evidence="1">
    <location>
        <begin position="83"/>
        <end position="106"/>
    </location>
</feature>
<reference evidence="3 4" key="1">
    <citation type="submission" date="2021-03" db="EMBL/GenBank/DDBJ databases">
        <title>Genomic Encyclopedia of Type Strains, Phase IV (KMG-IV): sequencing the most valuable type-strain genomes for metagenomic binning, comparative biology and taxonomic classification.</title>
        <authorList>
            <person name="Goeker M."/>
        </authorList>
    </citation>
    <scope>NUCLEOTIDE SEQUENCE [LARGE SCALE GENOMIC DNA]</scope>
    <source>
        <strain evidence="3 4">DSM 26675</strain>
    </source>
</reference>
<feature type="transmembrane region" description="Helical" evidence="1">
    <location>
        <begin position="54"/>
        <end position="71"/>
    </location>
</feature>
<comment type="caution">
    <text evidence="3">The sequence shown here is derived from an EMBL/GenBank/DDBJ whole genome shotgun (WGS) entry which is preliminary data.</text>
</comment>
<name>A0ABS4RKG5_9BACI</name>
<gene>
    <name evidence="3" type="ORF">J2Z40_002856</name>
</gene>
<keyword evidence="1" id="KW-1133">Transmembrane helix</keyword>
<evidence type="ECO:0000259" key="2">
    <source>
        <dbReference type="Pfam" id="PF02517"/>
    </source>
</evidence>
<feature type="transmembrane region" description="Helical" evidence="1">
    <location>
        <begin position="12"/>
        <end position="42"/>
    </location>
</feature>
<keyword evidence="1" id="KW-0812">Transmembrane</keyword>
<dbReference type="RefSeq" id="WP_066394099.1">
    <property type="nucleotide sequence ID" value="NZ_JAGIKZ010000018.1"/>
</dbReference>
<keyword evidence="4" id="KW-1185">Reference proteome</keyword>
<dbReference type="GO" id="GO:0008233">
    <property type="term" value="F:peptidase activity"/>
    <property type="evidence" value="ECO:0007669"/>
    <property type="project" value="UniProtKB-KW"/>
</dbReference>
<evidence type="ECO:0000256" key="1">
    <source>
        <dbReference type="SAM" id="Phobius"/>
    </source>
</evidence>
<sequence length="271" mass="31351">MSKLEKQKNTLPFIQLILFLAIIIIVQYKLFMLAFTVLAIFIIYSAITGKQKRVFLWMLAGYTIGYVIFLFGDRLIELLPFHINILMILSRMLLLIPIIIMMYIAYKFNEKMNFYWTKPNWQAKISFPFIWTGFHSISIKLFLIIAISINIISFFPFILQMSHQLSTFFILFLLLFSSINAILEEILWRGIILTRLVDLAGEKTALLISSFAFGLSHLILGYSFLTCMLFSIGGIFYAGMTIRSGSIYPAIIWHFIFNILMIASGLIPFIN</sequence>
<dbReference type="InterPro" id="IPR003675">
    <property type="entry name" value="Rce1/LyrA-like_dom"/>
</dbReference>
<dbReference type="Pfam" id="PF02517">
    <property type="entry name" value="Rce1-like"/>
    <property type="match status" value="1"/>
</dbReference>